<dbReference type="Pfam" id="PF01607">
    <property type="entry name" value="CBM_14"/>
    <property type="match status" value="1"/>
</dbReference>
<dbReference type="GO" id="GO:0005576">
    <property type="term" value="C:extracellular region"/>
    <property type="evidence" value="ECO:0007669"/>
    <property type="project" value="InterPro"/>
</dbReference>
<proteinExistence type="predicted"/>
<dbReference type="SUPFAM" id="SSF57625">
    <property type="entry name" value="Invertebrate chitin-binding proteins"/>
    <property type="match status" value="1"/>
</dbReference>
<keyword evidence="2" id="KW-1185">Reference proteome</keyword>
<dbReference type="AlphaFoldDB" id="A0A8J1XNL9"/>
<dbReference type="Proteomes" id="UP000749559">
    <property type="component" value="Unassembled WGS sequence"/>
</dbReference>
<dbReference type="GO" id="GO:0008061">
    <property type="term" value="F:chitin binding"/>
    <property type="evidence" value="ECO:0007669"/>
    <property type="project" value="InterPro"/>
</dbReference>
<evidence type="ECO:0000313" key="2">
    <source>
        <dbReference type="Proteomes" id="UP000749559"/>
    </source>
</evidence>
<dbReference type="InterPro" id="IPR036508">
    <property type="entry name" value="Chitin-bd_dom_sf"/>
</dbReference>
<organism evidence="1 2">
    <name type="scientific">Owenia fusiformis</name>
    <name type="common">Polychaete worm</name>
    <dbReference type="NCBI Taxonomy" id="6347"/>
    <lineage>
        <taxon>Eukaryota</taxon>
        <taxon>Metazoa</taxon>
        <taxon>Spiralia</taxon>
        <taxon>Lophotrochozoa</taxon>
        <taxon>Annelida</taxon>
        <taxon>Polychaeta</taxon>
        <taxon>Sedentaria</taxon>
        <taxon>Canalipalpata</taxon>
        <taxon>Sabellida</taxon>
        <taxon>Oweniida</taxon>
        <taxon>Oweniidae</taxon>
        <taxon>Owenia</taxon>
    </lineage>
</organism>
<dbReference type="PROSITE" id="PS51257">
    <property type="entry name" value="PROKAR_LIPOPROTEIN"/>
    <property type="match status" value="1"/>
</dbReference>
<dbReference type="OrthoDB" id="6020543at2759"/>
<protein>
    <submittedName>
        <fullName evidence="1">Uncharacterized protein</fullName>
    </submittedName>
</protein>
<evidence type="ECO:0000313" key="1">
    <source>
        <dbReference type="EMBL" id="CAH1801643.1"/>
    </source>
</evidence>
<accession>A0A8J1XNL9</accession>
<sequence length="233" mass="24656">MRVLYVSVIFVCALATGCLGQSDCDHCNGQPDGTICEFGCKVISFCMSNIAVTVECPPHEVVDLPSRTCRPPELAAPPCGITINCTGIDGRVPDFATNCTTYHTCINGRYDSTAVCPPGLVFDTIRQLCNWPRSVCVPCGNSNLPSDCDPGTSSSLSAGKAEHHKAALNAVPVNGECECGDEDDDDMNCESLCTCVGEVKVTTFCGDGSVYNKVTKECDEIANVCQPCGTLEC</sequence>
<name>A0A8J1XNL9_OWEFU</name>
<dbReference type="SMART" id="SM00494">
    <property type="entry name" value="ChtBD2"/>
    <property type="match status" value="3"/>
</dbReference>
<dbReference type="InterPro" id="IPR002557">
    <property type="entry name" value="Chitin-bd_dom"/>
</dbReference>
<dbReference type="EMBL" id="CAIIXF020000012">
    <property type="protein sequence ID" value="CAH1801643.1"/>
    <property type="molecule type" value="Genomic_DNA"/>
</dbReference>
<comment type="caution">
    <text evidence="1">The sequence shown here is derived from an EMBL/GenBank/DDBJ whole genome shotgun (WGS) entry which is preliminary data.</text>
</comment>
<dbReference type="PROSITE" id="PS50940">
    <property type="entry name" value="CHIT_BIND_II"/>
    <property type="match status" value="1"/>
</dbReference>
<reference evidence="1" key="1">
    <citation type="submission" date="2022-03" db="EMBL/GenBank/DDBJ databases">
        <authorList>
            <person name="Martin C."/>
        </authorList>
    </citation>
    <scope>NUCLEOTIDE SEQUENCE</scope>
</reference>
<dbReference type="Gene3D" id="2.170.140.10">
    <property type="entry name" value="Chitin binding domain"/>
    <property type="match status" value="1"/>
</dbReference>
<gene>
    <name evidence="1" type="ORF">OFUS_LOCUS25414</name>
</gene>